<dbReference type="Gene3D" id="2.60.40.10">
    <property type="entry name" value="Immunoglobulins"/>
    <property type="match status" value="1"/>
</dbReference>
<accession>A0A1I0K1I4</accession>
<dbReference type="InterPro" id="IPR013783">
    <property type="entry name" value="Ig-like_fold"/>
</dbReference>
<dbReference type="Proteomes" id="UP000181981">
    <property type="component" value="Unassembled WGS sequence"/>
</dbReference>
<dbReference type="Pfam" id="PF13585">
    <property type="entry name" value="CHU_C"/>
    <property type="match status" value="1"/>
</dbReference>
<sequence length="496" mass="54505">ITVQLDANGVATITVDDINGGATDNCGTIDTMFISQETFNCDNVGENQVTLTAIDECGNEATCTATVTVEEGDADCGFDPFKANDDILTLIYCPGETVSGELDLFANDEGFTRENVSFTILTDLPNGVSATDGNLIYVNEEPTEAVITFTYSVCHTVNTENCDTAEVTIVVLLDTDCDGVPNNDDIDDDDDGILDIIEEENALDQTSLDSDGDGIVDRLDIDSDNDGIVDNIEWQSTIAEDGEYDYILPLGIDSNGDGWDDAYDPTSNGITYEPWDMDLDGTPDYLDTDTDSEGEDDNVEGWDEFPNDSIADVSFIGSDADGDGLDDAYDTYNTTTEGWTRGQNAIGSNAYLQDTDADGVRDWRDAVDDRTPPEQFACGEPVIPNAFSPNQDGYNDYFKIMIYCTGDQGGSDERVLGDDFNDARIEIFNRWGNLVYEQERYGNESYWGDVDAWWDGSSMHDMQLGNNQLPTATYYYILYFNDGSREPITGFVFLNN</sequence>
<evidence type="ECO:0000256" key="1">
    <source>
        <dbReference type="ARBA" id="ARBA00022737"/>
    </source>
</evidence>
<evidence type="ECO:0000259" key="2">
    <source>
        <dbReference type="PROSITE" id="PS50825"/>
    </source>
</evidence>
<dbReference type="InterPro" id="IPR028974">
    <property type="entry name" value="TSP_type-3_rpt"/>
</dbReference>
<dbReference type="AlphaFoldDB" id="A0A1I0K1I4"/>
<name>A0A1I0K1I4_9BACT</name>
<proteinExistence type="predicted"/>
<gene>
    <name evidence="3" type="ORF">SAMN05444285_1772</name>
</gene>
<dbReference type="SUPFAM" id="SSF103647">
    <property type="entry name" value="TSP type-3 repeat"/>
    <property type="match status" value="1"/>
</dbReference>
<organism evidence="3 4">
    <name type="scientific">Draconibacterium orientale</name>
    <dbReference type="NCBI Taxonomy" id="1168034"/>
    <lineage>
        <taxon>Bacteria</taxon>
        <taxon>Pseudomonadati</taxon>
        <taxon>Bacteroidota</taxon>
        <taxon>Bacteroidia</taxon>
        <taxon>Marinilabiliales</taxon>
        <taxon>Prolixibacteraceae</taxon>
        <taxon>Draconibacterium</taxon>
    </lineage>
</organism>
<feature type="domain" description="HYR" evidence="2">
    <location>
        <begin position="1"/>
        <end position="71"/>
    </location>
</feature>
<dbReference type="RefSeq" id="WP_074781172.1">
    <property type="nucleotide sequence ID" value="NZ_FOHT01000077.1"/>
</dbReference>
<evidence type="ECO:0000313" key="4">
    <source>
        <dbReference type="Proteomes" id="UP000181981"/>
    </source>
</evidence>
<dbReference type="InterPro" id="IPR003410">
    <property type="entry name" value="HYR_dom"/>
</dbReference>
<dbReference type="Gene3D" id="4.10.1080.10">
    <property type="entry name" value="TSP type-3 repeat"/>
    <property type="match status" value="1"/>
</dbReference>
<dbReference type="EMBL" id="FOHT01000077">
    <property type="protein sequence ID" value="SEU17167.1"/>
    <property type="molecule type" value="Genomic_DNA"/>
</dbReference>
<dbReference type="PROSITE" id="PS00018">
    <property type="entry name" value="EF_HAND_1"/>
    <property type="match status" value="1"/>
</dbReference>
<feature type="non-terminal residue" evidence="3">
    <location>
        <position position="1"/>
    </location>
</feature>
<protein>
    <submittedName>
        <fullName evidence="3">Gliding motility-associated C-terminal domain-containing protein</fullName>
    </submittedName>
</protein>
<keyword evidence="1" id="KW-0677">Repeat</keyword>
<reference evidence="3 4" key="1">
    <citation type="submission" date="2016-10" db="EMBL/GenBank/DDBJ databases">
        <authorList>
            <person name="de Groot N.N."/>
        </authorList>
    </citation>
    <scope>NUCLEOTIDE SEQUENCE [LARGE SCALE GENOMIC DNA]</scope>
    <source>
        <strain evidence="3 4">DSM 25947</strain>
    </source>
</reference>
<dbReference type="PROSITE" id="PS50825">
    <property type="entry name" value="HYR"/>
    <property type="match status" value="1"/>
</dbReference>
<dbReference type="OrthoDB" id="1123245at2"/>
<evidence type="ECO:0000313" key="3">
    <source>
        <dbReference type="EMBL" id="SEU17167.1"/>
    </source>
</evidence>
<dbReference type="InterPro" id="IPR018247">
    <property type="entry name" value="EF_Hand_1_Ca_BS"/>
</dbReference>
<dbReference type="GO" id="GO:0005509">
    <property type="term" value="F:calcium ion binding"/>
    <property type="evidence" value="ECO:0007669"/>
    <property type="project" value="InterPro"/>
</dbReference>